<name>A0A1M6WUS9_PSETH</name>
<reference evidence="3 4" key="1">
    <citation type="submission" date="2016-11" db="EMBL/GenBank/DDBJ databases">
        <authorList>
            <person name="Jaros S."/>
            <person name="Januszkiewicz K."/>
            <person name="Wedrychowicz H."/>
        </authorList>
    </citation>
    <scope>NUCLEOTIDE SEQUENCE [LARGE SCALE GENOMIC DNA]</scope>
    <source>
        <strain evidence="3 4">DSM 43832</strain>
    </source>
</reference>
<dbReference type="EMBL" id="FRAP01000015">
    <property type="protein sequence ID" value="SHK97458.1"/>
    <property type="molecule type" value="Genomic_DNA"/>
</dbReference>
<dbReference type="InterPro" id="IPR029058">
    <property type="entry name" value="AB_hydrolase_fold"/>
</dbReference>
<sequence>MSPDENTPTAWRAGPIAYLHWAGAPHRVPILFLHPVNTAAAVWRHVVTCLAGERAAIAVDYRGHGRSASGGPYLPRDYAEDALRVLDDARVARAHVVCGSIGGAVAVELAALAPDRVLSICAFGAGLRIGWSEEQLQAVETELRRVGVRAWFTRHGAGILGPDARPGAARELAELASRGVDGPRDPDVVVEVIRATFGQADSRPAAQRLRQPPPARVFVGLHDPTCPLEAGRELAKYLGGEVDMMPGLGHLPMLEDPRATAAAIREFLAGLDG</sequence>
<evidence type="ECO:0000313" key="3">
    <source>
        <dbReference type="EMBL" id="SHK97458.1"/>
    </source>
</evidence>
<evidence type="ECO:0000313" key="4">
    <source>
        <dbReference type="Proteomes" id="UP000184363"/>
    </source>
</evidence>
<keyword evidence="1" id="KW-0378">Hydrolase</keyword>
<keyword evidence="3" id="KW-0808">Transferase</keyword>
<dbReference type="GO" id="GO:0016020">
    <property type="term" value="C:membrane"/>
    <property type="evidence" value="ECO:0007669"/>
    <property type="project" value="TreeGrafter"/>
</dbReference>
<evidence type="ECO:0000256" key="1">
    <source>
        <dbReference type="ARBA" id="ARBA00022801"/>
    </source>
</evidence>
<dbReference type="InterPro" id="IPR050266">
    <property type="entry name" value="AB_hydrolase_sf"/>
</dbReference>
<dbReference type="OrthoDB" id="3249793at2"/>
<dbReference type="PANTHER" id="PTHR43798:SF31">
    <property type="entry name" value="AB HYDROLASE SUPERFAMILY PROTEIN YCLE"/>
    <property type="match status" value="1"/>
</dbReference>
<dbReference type="GO" id="GO:0016740">
    <property type="term" value="F:transferase activity"/>
    <property type="evidence" value="ECO:0007669"/>
    <property type="project" value="UniProtKB-KW"/>
</dbReference>
<accession>A0A1M6WUS9</accession>
<proteinExistence type="predicted"/>
<dbReference type="AlphaFoldDB" id="A0A1M6WUS9"/>
<feature type="domain" description="AB hydrolase-1" evidence="2">
    <location>
        <begin position="30"/>
        <end position="263"/>
    </location>
</feature>
<dbReference type="STRING" id="1848.SAMN05443637_115122"/>
<dbReference type="PANTHER" id="PTHR43798">
    <property type="entry name" value="MONOACYLGLYCEROL LIPASE"/>
    <property type="match status" value="1"/>
</dbReference>
<keyword evidence="3" id="KW-0670">Pyruvate</keyword>
<organism evidence="3 4">
    <name type="scientific">Pseudonocardia thermophila</name>
    <dbReference type="NCBI Taxonomy" id="1848"/>
    <lineage>
        <taxon>Bacteria</taxon>
        <taxon>Bacillati</taxon>
        <taxon>Actinomycetota</taxon>
        <taxon>Actinomycetes</taxon>
        <taxon>Pseudonocardiales</taxon>
        <taxon>Pseudonocardiaceae</taxon>
        <taxon>Pseudonocardia</taxon>
    </lineage>
</organism>
<keyword evidence="4" id="KW-1185">Reference proteome</keyword>
<gene>
    <name evidence="3" type="ORF">SAMN05443637_115122</name>
</gene>
<evidence type="ECO:0000259" key="2">
    <source>
        <dbReference type="Pfam" id="PF12697"/>
    </source>
</evidence>
<dbReference type="Pfam" id="PF12697">
    <property type="entry name" value="Abhydrolase_6"/>
    <property type="match status" value="1"/>
</dbReference>
<dbReference type="GO" id="GO:0016787">
    <property type="term" value="F:hydrolase activity"/>
    <property type="evidence" value="ECO:0007669"/>
    <property type="project" value="UniProtKB-KW"/>
</dbReference>
<dbReference type="InterPro" id="IPR000073">
    <property type="entry name" value="AB_hydrolase_1"/>
</dbReference>
<dbReference type="Proteomes" id="UP000184363">
    <property type="component" value="Unassembled WGS sequence"/>
</dbReference>
<protein>
    <submittedName>
        <fullName evidence="3">Pyruvate dehydrogenase E2 component (Dihydrolipoamide acetyltransferase)</fullName>
    </submittedName>
</protein>
<dbReference type="SUPFAM" id="SSF53474">
    <property type="entry name" value="alpha/beta-Hydrolases"/>
    <property type="match status" value="1"/>
</dbReference>
<dbReference type="Gene3D" id="3.40.50.1820">
    <property type="entry name" value="alpha/beta hydrolase"/>
    <property type="match status" value="1"/>
</dbReference>
<dbReference type="RefSeq" id="WP_073458581.1">
    <property type="nucleotide sequence ID" value="NZ_CALGVN010000033.1"/>
</dbReference>